<feature type="compositionally biased region" description="Pro residues" evidence="1">
    <location>
        <begin position="283"/>
        <end position="292"/>
    </location>
</feature>
<keyword evidence="5" id="KW-1185">Reference proteome</keyword>
<dbReference type="Pfam" id="PF06904">
    <property type="entry name" value="Extensin-like_C"/>
    <property type="match status" value="1"/>
</dbReference>
<evidence type="ECO:0000313" key="4">
    <source>
        <dbReference type="EMBL" id="RNJ48335.1"/>
    </source>
</evidence>
<dbReference type="PROSITE" id="PS51257">
    <property type="entry name" value="PROKAR_LIPOPROTEIN"/>
    <property type="match status" value="1"/>
</dbReference>
<dbReference type="EMBL" id="QWDD01000001">
    <property type="protein sequence ID" value="RNJ48335.1"/>
    <property type="molecule type" value="Genomic_DNA"/>
</dbReference>
<evidence type="ECO:0000256" key="2">
    <source>
        <dbReference type="SAM" id="SignalP"/>
    </source>
</evidence>
<evidence type="ECO:0000313" key="5">
    <source>
        <dbReference type="Proteomes" id="UP000268623"/>
    </source>
</evidence>
<evidence type="ECO:0000256" key="1">
    <source>
        <dbReference type="SAM" id="MobiDB-lite"/>
    </source>
</evidence>
<feature type="domain" description="Extensin-like C-terminal" evidence="3">
    <location>
        <begin position="40"/>
        <end position="221"/>
    </location>
</feature>
<sequence length="318" mass="33720">MVRRAHHSLLVLALVAATLSACSIGQKPQRPAWRTQAENACLAERRVNPSEFIALAPEVDGPGICGLTRPFKVTALQGGAVSFNATATLDCSMVAELDAWLADAVQPAAQARFGQQVVQINSMGSYACRGMNNQRGAQLSEHSFGNALDIGGFVLADGREITLVRDWGRGDAQTRAFLMDVHRGSCGHFSTVLSPGSNAFHYNHMHVDLAMHGRSGRSICKPEPQETLPPPDPSPLIAQQRAPPAPDDETDNDTTGKPPLAAFEGPGVGARDGFGAVAGPDAYAPPPPPPLPPRRDGIGQLIDDPDQTSSIGRGRRTF</sequence>
<feature type="region of interest" description="Disordered" evidence="1">
    <location>
        <begin position="215"/>
        <end position="318"/>
    </location>
</feature>
<keyword evidence="2" id="KW-0732">Signal</keyword>
<dbReference type="Proteomes" id="UP000268623">
    <property type="component" value="Unassembled WGS sequence"/>
</dbReference>
<organism evidence="4 5">
    <name type="scientific">Methylocystis hirsuta</name>
    <dbReference type="NCBI Taxonomy" id="369798"/>
    <lineage>
        <taxon>Bacteria</taxon>
        <taxon>Pseudomonadati</taxon>
        <taxon>Pseudomonadota</taxon>
        <taxon>Alphaproteobacteria</taxon>
        <taxon>Hyphomicrobiales</taxon>
        <taxon>Methylocystaceae</taxon>
        <taxon>Methylocystis</taxon>
    </lineage>
</organism>
<proteinExistence type="predicted"/>
<dbReference type="RefSeq" id="WP_123174340.1">
    <property type="nucleotide sequence ID" value="NZ_QWDD01000001.1"/>
</dbReference>
<comment type="caution">
    <text evidence="4">The sequence shown here is derived from an EMBL/GenBank/DDBJ whole genome shotgun (WGS) entry which is preliminary data.</text>
</comment>
<dbReference type="InterPro" id="IPR009683">
    <property type="entry name" value="Extensin-like_C"/>
</dbReference>
<gene>
    <name evidence="4" type="ORF">D1O30_00560</name>
</gene>
<protein>
    <submittedName>
        <fullName evidence="4">Extensin</fullName>
    </submittedName>
</protein>
<name>A0A3M9XKM0_9HYPH</name>
<reference evidence="4 5" key="1">
    <citation type="submission" date="2018-08" db="EMBL/GenBank/DDBJ databases">
        <title>Genome sequence of Methylocystis hirsuta CSC1, a methanotroph able to accumulate PHAs.</title>
        <authorList>
            <person name="Bordel S."/>
            <person name="Rodriguez E."/>
            <person name="Gancedo J."/>
            <person name="Munoz R."/>
        </authorList>
    </citation>
    <scope>NUCLEOTIDE SEQUENCE [LARGE SCALE GENOMIC DNA]</scope>
    <source>
        <strain evidence="4 5">CSC1</strain>
    </source>
</reference>
<dbReference type="AlphaFoldDB" id="A0A3M9XKM0"/>
<evidence type="ECO:0000259" key="3">
    <source>
        <dbReference type="Pfam" id="PF06904"/>
    </source>
</evidence>
<dbReference type="OrthoDB" id="9809788at2"/>
<feature type="chain" id="PRO_5017995602" evidence="2">
    <location>
        <begin position="22"/>
        <end position="318"/>
    </location>
</feature>
<accession>A0A3M9XKM0</accession>
<feature type="signal peptide" evidence="2">
    <location>
        <begin position="1"/>
        <end position="21"/>
    </location>
</feature>